<dbReference type="AlphaFoldDB" id="A0A7R9L9R1"/>
<dbReference type="GO" id="GO:1990904">
    <property type="term" value="C:ribonucleoprotein complex"/>
    <property type="evidence" value="ECO:0007669"/>
    <property type="project" value="UniProtKB-KW"/>
</dbReference>
<dbReference type="Proteomes" id="UP000728032">
    <property type="component" value="Unassembled WGS sequence"/>
</dbReference>
<evidence type="ECO:0000256" key="4">
    <source>
        <dbReference type="ARBA" id="ARBA00044129"/>
    </source>
</evidence>
<dbReference type="NCBIfam" id="TIGR00061">
    <property type="entry name" value="L21"/>
    <property type="match status" value="1"/>
</dbReference>
<sequence length="169" mass="18979">MLRGVRLKIDIFLYRHDDTGKLEYIMYAVIQSGGKQHRVVEGETLKVELLKAETGATITFDDVLMVVNGESIQIGAPVVAGAKVTAEVVGHGRHDKIRIVKMRRRKHYRKQQAGGSTKNGRDSNPKMLGVKMYGGQAVTAVCSWLAHAKKSQHLKQNKLQQQLNTRKYR</sequence>
<dbReference type="GO" id="GO:0003735">
    <property type="term" value="F:structural constituent of ribosome"/>
    <property type="evidence" value="ECO:0007669"/>
    <property type="project" value="InterPro"/>
</dbReference>
<reference evidence="6" key="1">
    <citation type="submission" date="2020-11" db="EMBL/GenBank/DDBJ databases">
        <authorList>
            <person name="Tran Van P."/>
        </authorList>
    </citation>
    <scope>NUCLEOTIDE SEQUENCE</scope>
</reference>
<dbReference type="PANTHER" id="PTHR21349">
    <property type="entry name" value="50S RIBOSOMAL PROTEIN L21"/>
    <property type="match status" value="1"/>
</dbReference>
<dbReference type="GO" id="GO:0005840">
    <property type="term" value="C:ribosome"/>
    <property type="evidence" value="ECO:0007669"/>
    <property type="project" value="UniProtKB-KW"/>
</dbReference>
<accession>A0A7R9L9R1</accession>
<dbReference type="SUPFAM" id="SSF141091">
    <property type="entry name" value="L21p-like"/>
    <property type="match status" value="1"/>
</dbReference>
<evidence type="ECO:0000256" key="1">
    <source>
        <dbReference type="ARBA" id="ARBA00008563"/>
    </source>
</evidence>
<dbReference type="HAMAP" id="MF_01363">
    <property type="entry name" value="Ribosomal_bL21"/>
    <property type="match status" value="1"/>
</dbReference>
<evidence type="ECO:0000313" key="6">
    <source>
        <dbReference type="EMBL" id="CAD7636573.1"/>
    </source>
</evidence>
<evidence type="ECO:0000256" key="3">
    <source>
        <dbReference type="ARBA" id="ARBA00023274"/>
    </source>
</evidence>
<keyword evidence="7" id="KW-1185">Reference proteome</keyword>
<organism evidence="6">
    <name type="scientific">Oppiella nova</name>
    <dbReference type="NCBI Taxonomy" id="334625"/>
    <lineage>
        <taxon>Eukaryota</taxon>
        <taxon>Metazoa</taxon>
        <taxon>Ecdysozoa</taxon>
        <taxon>Arthropoda</taxon>
        <taxon>Chelicerata</taxon>
        <taxon>Arachnida</taxon>
        <taxon>Acari</taxon>
        <taxon>Acariformes</taxon>
        <taxon>Sarcoptiformes</taxon>
        <taxon>Oribatida</taxon>
        <taxon>Brachypylina</taxon>
        <taxon>Oppioidea</taxon>
        <taxon>Oppiidae</taxon>
        <taxon>Oppiella</taxon>
    </lineage>
</organism>
<dbReference type="Pfam" id="PF00829">
    <property type="entry name" value="Ribosomal_L21p"/>
    <property type="match status" value="1"/>
</dbReference>
<protein>
    <recommendedName>
        <fullName evidence="4">Large ribosomal subunit protein bL21m</fullName>
    </recommendedName>
</protein>
<evidence type="ECO:0000313" key="7">
    <source>
        <dbReference type="Proteomes" id="UP000728032"/>
    </source>
</evidence>
<dbReference type="PANTHER" id="PTHR21349:SF0">
    <property type="entry name" value="LARGE RIBOSOMAL SUBUNIT PROTEIN BL21M"/>
    <property type="match status" value="1"/>
</dbReference>
<dbReference type="EMBL" id="OC914835">
    <property type="protein sequence ID" value="CAD7636573.1"/>
    <property type="molecule type" value="Genomic_DNA"/>
</dbReference>
<dbReference type="EMBL" id="CAJPVJ010000010">
    <property type="protein sequence ID" value="CAG2157731.1"/>
    <property type="molecule type" value="Genomic_DNA"/>
</dbReference>
<gene>
    <name evidence="6" type="ORF">ONB1V03_LOCUS274</name>
</gene>
<keyword evidence="3" id="KW-0687">Ribonucleoprotein</keyword>
<dbReference type="GO" id="GO:0006412">
    <property type="term" value="P:translation"/>
    <property type="evidence" value="ECO:0007669"/>
    <property type="project" value="InterPro"/>
</dbReference>
<keyword evidence="2" id="KW-0689">Ribosomal protein</keyword>
<evidence type="ECO:0000256" key="5">
    <source>
        <dbReference type="SAM" id="MobiDB-lite"/>
    </source>
</evidence>
<evidence type="ECO:0000256" key="2">
    <source>
        <dbReference type="ARBA" id="ARBA00022980"/>
    </source>
</evidence>
<proteinExistence type="inferred from homology"/>
<dbReference type="InterPro" id="IPR001787">
    <property type="entry name" value="Ribosomal_bL21"/>
</dbReference>
<dbReference type="GO" id="GO:0003723">
    <property type="term" value="F:RNA binding"/>
    <property type="evidence" value="ECO:0007669"/>
    <property type="project" value="InterPro"/>
</dbReference>
<dbReference type="GO" id="GO:0005737">
    <property type="term" value="C:cytoplasm"/>
    <property type="evidence" value="ECO:0007669"/>
    <property type="project" value="UniProtKB-ARBA"/>
</dbReference>
<comment type="similarity">
    <text evidence="1">Belongs to the bacterial ribosomal protein bL21 family.</text>
</comment>
<dbReference type="SUPFAM" id="SSF110324">
    <property type="entry name" value="Ribosomal L27 protein-like"/>
    <property type="match status" value="1"/>
</dbReference>
<dbReference type="InterPro" id="IPR036164">
    <property type="entry name" value="bL21-like_sf"/>
</dbReference>
<name>A0A7R9L9R1_9ACAR</name>
<feature type="region of interest" description="Disordered" evidence="5">
    <location>
        <begin position="106"/>
        <end position="125"/>
    </location>
</feature>
<dbReference type="InterPro" id="IPR028909">
    <property type="entry name" value="bL21-like"/>
</dbReference>
<dbReference type="OrthoDB" id="5994at2759"/>